<comment type="caution">
    <text evidence="2">The sequence shown here is derived from an EMBL/GenBank/DDBJ whole genome shotgun (WGS) entry which is preliminary data.</text>
</comment>
<evidence type="ECO:0000256" key="1">
    <source>
        <dbReference type="SAM" id="Phobius"/>
    </source>
</evidence>
<dbReference type="Proteomes" id="UP000016843">
    <property type="component" value="Unassembled WGS sequence"/>
</dbReference>
<accession>U5BSY2</accession>
<keyword evidence="1" id="KW-0472">Membrane</keyword>
<keyword evidence="1" id="KW-0812">Transmembrane</keyword>
<keyword evidence="3" id="KW-1185">Reference proteome</keyword>
<reference evidence="2 3" key="1">
    <citation type="journal article" date="2013" name="Genome Announc.">
        <title>Draft Genome Sequence of the Psychrophilic and Alkaliphilic Rhodonellum psychrophilum Strain GCM71T.</title>
        <authorList>
            <person name="Hauptmann A.L."/>
            <person name="Glaring M.A."/>
            <person name="Hallin P.F."/>
            <person name="Prieme A."/>
            <person name="Stougaard P."/>
        </authorList>
    </citation>
    <scope>NUCLEOTIDE SEQUENCE [LARGE SCALE GENOMIC DNA]</scope>
    <source>
        <strain evidence="2 3">GCM71</strain>
    </source>
</reference>
<dbReference type="EMBL" id="AWXR01000085">
    <property type="protein sequence ID" value="ERM80639.1"/>
    <property type="molecule type" value="Genomic_DNA"/>
</dbReference>
<organism evidence="2 3">
    <name type="scientific">Rhodonellum psychrophilum GCM71 = DSM 17998</name>
    <dbReference type="NCBI Taxonomy" id="1123057"/>
    <lineage>
        <taxon>Bacteria</taxon>
        <taxon>Pseudomonadati</taxon>
        <taxon>Bacteroidota</taxon>
        <taxon>Cytophagia</taxon>
        <taxon>Cytophagales</taxon>
        <taxon>Cytophagaceae</taxon>
        <taxon>Rhodonellum</taxon>
    </lineage>
</organism>
<proteinExistence type="predicted"/>
<name>U5BSY2_9BACT</name>
<evidence type="ECO:0000313" key="2">
    <source>
        <dbReference type="EMBL" id="ERM80639.1"/>
    </source>
</evidence>
<evidence type="ECO:0000313" key="3">
    <source>
        <dbReference type="Proteomes" id="UP000016843"/>
    </source>
</evidence>
<feature type="transmembrane region" description="Helical" evidence="1">
    <location>
        <begin position="20"/>
        <end position="38"/>
    </location>
</feature>
<keyword evidence="1" id="KW-1133">Transmembrane helix</keyword>
<dbReference type="AlphaFoldDB" id="U5BSY2"/>
<protein>
    <submittedName>
        <fullName evidence="2">Uncharacterized protein</fullName>
    </submittedName>
</protein>
<sequence>MKTTFSTNNNINQAKSSPLLSYHLLVILGLFPWLNLRLAPHPPINIEMIYCEDSLGNYQKCSPQSILNAPLCLFLNYTRIRIE</sequence>
<gene>
    <name evidence="2" type="ORF">P872_12545</name>
</gene>